<feature type="signal peptide" evidence="2">
    <location>
        <begin position="1"/>
        <end position="21"/>
    </location>
</feature>
<protein>
    <submittedName>
        <fullName evidence="4">Uncharacterized protein LOC108815586 isoform X1</fullName>
    </submittedName>
</protein>
<reference evidence="4" key="2">
    <citation type="submission" date="2025-08" db="UniProtKB">
        <authorList>
            <consortium name="RefSeq"/>
        </authorList>
    </citation>
    <scope>IDENTIFICATION</scope>
    <source>
        <tissue evidence="4">Leaf</tissue>
    </source>
</reference>
<keyword evidence="1" id="KW-0175">Coiled coil</keyword>
<gene>
    <name evidence="4" type="primary">LOC108815586</name>
</gene>
<evidence type="ECO:0000313" key="4">
    <source>
        <dbReference type="RefSeq" id="XP_056844501.1"/>
    </source>
</evidence>
<evidence type="ECO:0000256" key="2">
    <source>
        <dbReference type="SAM" id="SignalP"/>
    </source>
</evidence>
<sequence length="151" mass="17537">MTLMTFLIFLCLLQMDPAAERRDMKRNIEYNNSLQYVADSEYGIPTRCYCGGRMIDEVQGKEERDTLPGKRFFTCINYQADGLHYRQPWVHGVQEEIEKLTNRLQAAEKVIKEVPILNQQIESLEEQVKRLSGQVDVLSVKVADLEMVCFD</sequence>
<reference evidence="3" key="1">
    <citation type="journal article" date="2019" name="Database">
        <title>The radish genome database (RadishGD): an integrated information resource for radish genomics.</title>
        <authorList>
            <person name="Yu H.J."/>
            <person name="Baek S."/>
            <person name="Lee Y.J."/>
            <person name="Cho A."/>
            <person name="Mun J.H."/>
        </authorList>
    </citation>
    <scope>NUCLEOTIDE SEQUENCE [LARGE SCALE GENOMIC DNA]</scope>
    <source>
        <strain evidence="3">cv. WK10039</strain>
    </source>
</reference>
<dbReference type="Proteomes" id="UP000504610">
    <property type="component" value="Chromosome 6"/>
</dbReference>
<dbReference type="OrthoDB" id="1045170at2759"/>
<dbReference type="KEGG" id="rsz:108815586"/>
<proteinExistence type="predicted"/>
<keyword evidence="3" id="KW-1185">Reference proteome</keyword>
<keyword evidence="2" id="KW-0732">Signal</keyword>
<feature type="coiled-coil region" evidence="1">
    <location>
        <begin position="90"/>
        <end position="141"/>
    </location>
</feature>
<evidence type="ECO:0000313" key="3">
    <source>
        <dbReference type="Proteomes" id="UP000504610"/>
    </source>
</evidence>
<feature type="chain" id="PRO_5040718601" evidence="2">
    <location>
        <begin position="22"/>
        <end position="151"/>
    </location>
</feature>
<dbReference type="AlphaFoldDB" id="A0A9W3BYV3"/>
<dbReference type="RefSeq" id="XP_056844501.1">
    <property type="nucleotide sequence ID" value="XM_056988521.1"/>
</dbReference>
<evidence type="ECO:0000256" key="1">
    <source>
        <dbReference type="SAM" id="Coils"/>
    </source>
</evidence>
<accession>A0A9W3BYV3</accession>
<organism evidence="3 4">
    <name type="scientific">Raphanus sativus</name>
    <name type="common">Radish</name>
    <name type="synonym">Raphanus raphanistrum var. sativus</name>
    <dbReference type="NCBI Taxonomy" id="3726"/>
    <lineage>
        <taxon>Eukaryota</taxon>
        <taxon>Viridiplantae</taxon>
        <taxon>Streptophyta</taxon>
        <taxon>Embryophyta</taxon>
        <taxon>Tracheophyta</taxon>
        <taxon>Spermatophyta</taxon>
        <taxon>Magnoliopsida</taxon>
        <taxon>eudicotyledons</taxon>
        <taxon>Gunneridae</taxon>
        <taxon>Pentapetalae</taxon>
        <taxon>rosids</taxon>
        <taxon>malvids</taxon>
        <taxon>Brassicales</taxon>
        <taxon>Brassicaceae</taxon>
        <taxon>Brassiceae</taxon>
        <taxon>Raphanus</taxon>
    </lineage>
</organism>
<dbReference type="GeneID" id="108815586"/>
<name>A0A9W3BYV3_RAPSA</name>